<dbReference type="GO" id="GO:0000271">
    <property type="term" value="P:polysaccharide biosynthetic process"/>
    <property type="evidence" value="ECO:0007669"/>
    <property type="project" value="InterPro"/>
</dbReference>
<feature type="binding site" evidence="10">
    <location>
        <position position="262"/>
    </location>
    <ligand>
        <name>NAD(+)</name>
        <dbReference type="ChEBI" id="CHEBI:57540"/>
    </ligand>
</feature>
<name>A0A1S8TK17_9CLOT</name>
<dbReference type="EC" id="1.1.1.22" evidence="3 7"/>
<dbReference type="SMART" id="SM00984">
    <property type="entry name" value="UDPG_MGDP_dh_C"/>
    <property type="match status" value="1"/>
</dbReference>
<proteinExistence type="inferred from homology"/>
<accession>A0A1S8TK17</accession>
<dbReference type="PIRSF" id="PIRSF000124">
    <property type="entry name" value="UDPglc_GDPman_dh"/>
    <property type="match status" value="1"/>
</dbReference>
<dbReference type="Pfam" id="PF03721">
    <property type="entry name" value="UDPG_MGDP_dh_N"/>
    <property type="match status" value="1"/>
</dbReference>
<feature type="domain" description="UDP-glucose/GDP-mannose dehydrogenase C-terminal" evidence="11">
    <location>
        <begin position="312"/>
        <end position="414"/>
    </location>
</feature>
<dbReference type="InterPro" id="IPR017476">
    <property type="entry name" value="UDP-Glc/GDP-Man"/>
</dbReference>
<dbReference type="SUPFAM" id="SSF51735">
    <property type="entry name" value="NAD(P)-binding Rossmann-fold domains"/>
    <property type="match status" value="1"/>
</dbReference>
<dbReference type="Proteomes" id="UP000190890">
    <property type="component" value="Unassembled WGS sequence"/>
</dbReference>
<comment type="pathway">
    <text evidence="1">Nucleotide-sugar biosynthesis; UDP-alpha-D-glucuronate biosynthesis; UDP-alpha-D-glucuronate from UDP-alpha-D-glucose: step 1/1.</text>
</comment>
<evidence type="ECO:0000256" key="10">
    <source>
        <dbReference type="PIRSR" id="PIRSR500134-3"/>
    </source>
</evidence>
<dbReference type="OrthoDB" id="9803238at2"/>
<dbReference type="SUPFAM" id="SSF48179">
    <property type="entry name" value="6-phosphogluconate dehydrogenase C-terminal domain-like"/>
    <property type="match status" value="1"/>
</dbReference>
<evidence type="ECO:0000256" key="1">
    <source>
        <dbReference type="ARBA" id="ARBA00004701"/>
    </source>
</evidence>
<evidence type="ECO:0000256" key="2">
    <source>
        <dbReference type="ARBA" id="ARBA00006601"/>
    </source>
</evidence>
<feature type="binding site" evidence="9">
    <location>
        <position position="319"/>
    </location>
    <ligand>
        <name>substrate</name>
    </ligand>
</feature>
<dbReference type="Pfam" id="PF03720">
    <property type="entry name" value="UDPG_MGDP_dh_C"/>
    <property type="match status" value="1"/>
</dbReference>
<dbReference type="InterPro" id="IPR008927">
    <property type="entry name" value="6-PGluconate_DH-like_C_sf"/>
</dbReference>
<dbReference type="PANTHER" id="PTHR43750">
    <property type="entry name" value="UDP-GLUCOSE 6-DEHYDROGENASE TUAD"/>
    <property type="match status" value="1"/>
</dbReference>
<evidence type="ECO:0000259" key="11">
    <source>
        <dbReference type="SMART" id="SM00984"/>
    </source>
</evidence>
<evidence type="ECO:0000256" key="9">
    <source>
        <dbReference type="PIRSR" id="PIRSR500134-2"/>
    </source>
</evidence>
<dbReference type="STRING" id="29367.CLPUN_21220"/>
<dbReference type="Gene3D" id="1.20.5.100">
    <property type="entry name" value="Cytochrome c1, transmembrane anchor, C-terminal"/>
    <property type="match status" value="1"/>
</dbReference>
<dbReference type="GO" id="GO:0003979">
    <property type="term" value="F:UDP-glucose 6-dehydrogenase activity"/>
    <property type="evidence" value="ECO:0007669"/>
    <property type="project" value="UniProtKB-EC"/>
</dbReference>
<evidence type="ECO:0000256" key="3">
    <source>
        <dbReference type="ARBA" id="ARBA00012954"/>
    </source>
</evidence>
<dbReference type="GO" id="GO:0051287">
    <property type="term" value="F:NAD binding"/>
    <property type="evidence" value="ECO:0007669"/>
    <property type="project" value="InterPro"/>
</dbReference>
<dbReference type="InterPro" id="IPR036291">
    <property type="entry name" value="NAD(P)-bd_dom_sf"/>
</dbReference>
<evidence type="ECO:0000256" key="4">
    <source>
        <dbReference type="ARBA" id="ARBA00023002"/>
    </source>
</evidence>
<sequence length="430" mass="48519">MKMGIIGTGYVGLVTGICFADIGHEVICIDKDKDKINKLKDGICTIYEPGLEALLLKNVGNKLHFTSEYKEGCKDRMVLFIGVGTPELEDGSACLDYVYEAVREIIDNINNDALIVIKSTVPIGTNEKIEEYINENNRSSYKIEVASNPEFLSQGSAINDTLNASRIVIGAESENAKNILIEVYKDFKSPMIITNRKSAEMIKYASNDFLALKLSFINEIANLCEIVGADIEEVTKGMSHDKRIGDKFLNAGIGYGGSCFPKDTKALHWLANDWGYELKTIKAAIEVNENQKLKLYREAKKKISSFKGIKVGILGVTFKPYTDDLREAPSLVNINRLLQDNANIYVYDPVALENLENIYEDRVSYKDNIDDTIDNADIVFIFTEWNEIKEYPLSKYKELMKEPIIYDGRNCYSIQEAKDLEIQYYSIGRK</sequence>
<dbReference type="RefSeq" id="WP_077847263.1">
    <property type="nucleotide sequence ID" value="NZ_LZZM01000138.1"/>
</dbReference>
<dbReference type="PIRSF" id="PIRSF500134">
    <property type="entry name" value="UDPglc_DH_bac"/>
    <property type="match status" value="1"/>
</dbReference>
<evidence type="ECO:0000313" key="12">
    <source>
        <dbReference type="EMBL" id="OOM77949.1"/>
    </source>
</evidence>
<dbReference type="Pfam" id="PF00984">
    <property type="entry name" value="UDPG_MGDP_dh"/>
    <property type="match status" value="1"/>
</dbReference>
<dbReference type="SUPFAM" id="SSF52413">
    <property type="entry name" value="UDP-glucose/GDP-mannose dehydrogenase C-terminal domain"/>
    <property type="match status" value="1"/>
</dbReference>
<dbReference type="Gene3D" id="3.40.50.720">
    <property type="entry name" value="NAD(P)-binding Rossmann-like Domain"/>
    <property type="match status" value="2"/>
</dbReference>
<comment type="similarity">
    <text evidence="2 7">Belongs to the UDP-glucose/GDP-mannose dehydrogenase family.</text>
</comment>
<feature type="binding site" evidence="9">
    <location>
        <position position="203"/>
    </location>
    <ligand>
        <name>substrate</name>
    </ligand>
</feature>
<dbReference type="InterPro" id="IPR036220">
    <property type="entry name" value="UDP-Glc/GDP-Man_DH_C_sf"/>
</dbReference>
<gene>
    <name evidence="12" type="primary">ywqF_2</name>
    <name evidence="12" type="ORF">CLPUN_21220</name>
</gene>
<feature type="binding site" evidence="10">
    <location>
        <position position="85"/>
    </location>
    <ligand>
        <name>NAD(+)</name>
        <dbReference type="ChEBI" id="CHEBI:57540"/>
    </ligand>
</feature>
<feature type="binding site" evidence="10">
    <location>
        <position position="120"/>
    </location>
    <ligand>
        <name>NAD(+)</name>
        <dbReference type="ChEBI" id="CHEBI:57540"/>
    </ligand>
</feature>
<keyword evidence="13" id="KW-1185">Reference proteome</keyword>
<evidence type="ECO:0000256" key="7">
    <source>
        <dbReference type="PIRNR" id="PIRNR000124"/>
    </source>
</evidence>
<feature type="binding site" evidence="10">
    <location>
        <position position="30"/>
    </location>
    <ligand>
        <name>NAD(+)</name>
        <dbReference type="ChEBI" id="CHEBI:57540"/>
    </ligand>
</feature>
<keyword evidence="4 7" id="KW-0560">Oxidoreductase</keyword>
<feature type="binding site" evidence="9">
    <location>
        <position position="256"/>
    </location>
    <ligand>
        <name>substrate</name>
    </ligand>
</feature>
<feature type="binding site" evidence="9">
    <location>
        <begin position="248"/>
        <end position="252"/>
    </location>
    <ligand>
        <name>substrate</name>
    </ligand>
</feature>
<dbReference type="InterPro" id="IPR001732">
    <property type="entry name" value="UDP-Glc/GDP-Man_DH_N"/>
</dbReference>
<comment type="caution">
    <text evidence="12">The sequence shown here is derived from an EMBL/GenBank/DDBJ whole genome shotgun (WGS) entry which is preliminary data.</text>
</comment>
<dbReference type="AlphaFoldDB" id="A0A1S8TK17"/>
<feature type="binding site" evidence="10">
    <location>
        <position position="35"/>
    </location>
    <ligand>
        <name>NAD(+)</name>
        <dbReference type="ChEBI" id="CHEBI:57540"/>
    </ligand>
</feature>
<evidence type="ECO:0000256" key="6">
    <source>
        <dbReference type="ARBA" id="ARBA00047473"/>
    </source>
</evidence>
<feature type="binding site" evidence="10">
    <location>
        <position position="326"/>
    </location>
    <ligand>
        <name>NAD(+)</name>
        <dbReference type="ChEBI" id="CHEBI:57540"/>
    </ligand>
</feature>
<dbReference type="InterPro" id="IPR014027">
    <property type="entry name" value="UDP-Glc/GDP-Man_DH_C"/>
</dbReference>
<comment type="catalytic activity">
    <reaction evidence="6 7">
        <text>UDP-alpha-D-glucose + 2 NAD(+) + H2O = UDP-alpha-D-glucuronate + 2 NADH + 3 H(+)</text>
        <dbReference type="Rhea" id="RHEA:23596"/>
        <dbReference type="ChEBI" id="CHEBI:15377"/>
        <dbReference type="ChEBI" id="CHEBI:15378"/>
        <dbReference type="ChEBI" id="CHEBI:57540"/>
        <dbReference type="ChEBI" id="CHEBI:57945"/>
        <dbReference type="ChEBI" id="CHEBI:58052"/>
        <dbReference type="ChEBI" id="CHEBI:58885"/>
        <dbReference type="EC" id="1.1.1.22"/>
    </reaction>
</comment>
<reference evidence="12 13" key="1">
    <citation type="submission" date="2016-05" db="EMBL/GenBank/DDBJ databases">
        <title>Microbial solvent formation.</title>
        <authorList>
            <person name="Poehlein A."/>
            <person name="Montoya Solano J.D."/>
            <person name="Flitsch S."/>
            <person name="Krabben P."/>
            <person name="Duerre P."/>
            <person name="Daniel R."/>
        </authorList>
    </citation>
    <scope>NUCLEOTIDE SEQUENCE [LARGE SCALE GENOMIC DNA]</scope>
    <source>
        <strain evidence="12 13">DSM 2619</strain>
    </source>
</reference>
<protein>
    <recommendedName>
        <fullName evidence="3 7">UDP-glucose 6-dehydrogenase</fullName>
        <ecNumber evidence="3 7">1.1.1.22</ecNumber>
    </recommendedName>
</protein>
<dbReference type="UniPathway" id="UPA00038">
    <property type="reaction ID" value="UER00491"/>
</dbReference>
<dbReference type="EMBL" id="LZZM01000138">
    <property type="protein sequence ID" value="OOM77949.1"/>
    <property type="molecule type" value="Genomic_DNA"/>
</dbReference>
<dbReference type="InterPro" id="IPR028357">
    <property type="entry name" value="UDPglc_DH_bac"/>
</dbReference>
<evidence type="ECO:0000313" key="13">
    <source>
        <dbReference type="Proteomes" id="UP000190890"/>
    </source>
</evidence>
<evidence type="ECO:0000256" key="5">
    <source>
        <dbReference type="ARBA" id="ARBA00023027"/>
    </source>
</evidence>
<dbReference type="NCBIfam" id="TIGR03026">
    <property type="entry name" value="NDP-sugDHase"/>
    <property type="match status" value="1"/>
</dbReference>
<keyword evidence="5 7" id="KW-0520">NAD</keyword>
<dbReference type="PANTHER" id="PTHR43750:SF4">
    <property type="entry name" value="UDP-GLUCOSE 6-DEHYDROGENASE YWQF"/>
    <property type="match status" value="1"/>
</dbReference>
<dbReference type="InterPro" id="IPR014026">
    <property type="entry name" value="UDP-Glc/GDP-Man_DH_dimer"/>
</dbReference>
<organism evidence="12 13">
    <name type="scientific">Clostridium puniceum</name>
    <dbReference type="NCBI Taxonomy" id="29367"/>
    <lineage>
        <taxon>Bacteria</taxon>
        <taxon>Bacillati</taxon>
        <taxon>Bacillota</taxon>
        <taxon>Clostridia</taxon>
        <taxon>Eubacteriales</taxon>
        <taxon>Clostridiaceae</taxon>
        <taxon>Clostridium</taxon>
    </lineage>
</organism>
<dbReference type="GO" id="GO:0006065">
    <property type="term" value="P:UDP-glucuronate biosynthetic process"/>
    <property type="evidence" value="ECO:0007669"/>
    <property type="project" value="UniProtKB-UniPathway"/>
</dbReference>
<evidence type="ECO:0000256" key="8">
    <source>
        <dbReference type="PIRSR" id="PIRSR500134-1"/>
    </source>
</evidence>
<feature type="active site" description="Nucleophile" evidence="8">
    <location>
        <position position="259"/>
    </location>
</feature>